<keyword evidence="8 13" id="KW-1133">Transmembrane helix</keyword>
<dbReference type="GO" id="GO:0016491">
    <property type="term" value="F:oxidoreductase activity"/>
    <property type="evidence" value="ECO:0007669"/>
    <property type="project" value="UniProtKB-KW"/>
</dbReference>
<evidence type="ECO:0000313" key="15">
    <source>
        <dbReference type="EMBL" id="ENO90004.1"/>
    </source>
</evidence>
<feature type="transmembrane region" description="Helical" evidence="13">
    <location>
        <begin position="166"/>
        <end position="184"/>
    </location>
</feature>
<dbReference type="GO" id="GO:0050660">
    <property type="term" value="F:flavin adenine dinucleotide binding"/>
    <property type="evidence" value="ECO:0007669"/>
    <property type="project" value="TreeGrafter"/>
</dbReference>
<organism evidence="15 16">
    <name type="scientific">Thauera linaloolentis (strain DSM 12138 / JCM 21573 / CCUG 41526 / CIP 105981 / IAM 15112 / NBRC 102519 / 47Lol)</name>
    <dbReference type="NCBI Taxonomy" id="1123367"/>
    <lineage>
        <taxon>Bacteria</taxon>
        <taxon>Pseudomonadati</taxon>
        <taxon>Pseudomonadota</taxon>
        <taxon>Betaproteobacteria</taxon>
        <taxon>Rhodocyclales</taxon>
        <taxon>Zoogloeaceae</taxon>
        <taxon>Thauera</taxon>
    </lineage>
</organism>
<dbReference type="STRING" id="1123367.GCA_000621305_02668"/>
<evidence type="ECO:0000256" key="8">
    <source>
        <dbReference type="ARBA" id="ARBA00022989"/>
    </source>
</evidence>
<evidence type="ECO:0000256" key="5">
    <source>
        <dbReference type="ARBA" id="ARBA00022714"/>
    </source>
</evidence>
<dbReference type="SUPFAM" id="SSF52343">
    <property type="entry name" value="Ferredoxin reductase-like, C-terminal NADP-linked domain"/>
    <property type="match status" value="1"/>
</dbReference>
<evidence type="ECO:0000256" key="11">
    <source>
        <dbReference type="ARBA" id="ARBA00023014"/>
    </source>
</evidence>
<keyword evidence="4 13" id="KW-0812">Transmembrane</keyword>
<sequence length="443" mass="48680">MKPIKAGLLALLGGLTMLWLLADTFLPQPFGYFPLRKVMVQYSGVIAMGAMSAAMVLALRPLRLEPLFGGLDKMYRLHKWLGVAALVSGTIHWVFAKGTKWAVGWGWLVKPGKGGGAQAYDGVEALLRTQRGLAESVGEWTFYAVVILIVLALVKRFPYRLFARTHTLLAAGYLLLVFHSVILIEHDYWTQPIGIAMALLMAAGSLAACIGLAGRIGHGRRTGGRIAALTHYPEMHTLVTRIQLDEGWKGHEAGQFAFVTSDRREGAHPYTIASAWDPDTRQITFVTKGLGDHTRRLPERLKAGDPVTVEGPYGRFTFSDRRPQIWIGAGIGITPFLARLQYLAGHRGENRDVDLFHPTAALAPQARDILTESARAAGARLHLLVGDGDGRLDGERLRRTVPGWKDASIWFCGPSAFGRALRADLIAHGLAPEAFHQELFEMR</sequence>
<feature type="transmembrane region" description="Helical" evidence="13">
    <location>
        <begin position="38"/>
        <end position="59"/>
    </location>
</feature>
<evidence type="ECO:0000256" key="1">
    <source>
        <dbReference type="ARBA" id="ARBA00001974"/>
    </source>
</evidence>
<reference evidence="15 16" key="1">
    <citation type="submission" date="2012-09" db="EMBL/GenBank/DDBJ databases">
        <title>Draft Genome Sequences of 6 Strains from Genus Thauera.</title>
        <authorList>
            <person name="Liu B."/>
            <person name="Shapleigh J.P."/>
            <person name="Frostegard A.H."/>
        </authorList>
    </citation>
    <scope>NUCLEOTIDE SEQUENCE [LARGE SCALE GENOMIC DNA]</scope>
    <source>
        <strain evidence="16">47Lol / DSM 12138</strain>
    </source>
</reference>
<proteinExistence type="predicted"/>
<evidence type="ECO:0000256" key="4">
    <source>
        <dbReference type="ARBA" id="ARBA00022692"/>
    </source>
</evidence>
<evidence type="ECO:0000313" key="16">
    <source>
        <dbReference type="Proteomes" id="UP000013232"/>
    </source>
</evidence>
<evidence type="ECO:0000256" key="3">
    <source>
        <dbReference type="ARBA" id="ARBA00022630"/>
    </source>
</evidence>
<evidence type="ECO:0000256" key="2">
    <source>
        <dbReference type="ARBA" id="ARBA00004141"/>
    </source>
</evidence>
<evidence type="ECO:0000256" key="13">
    <source>
        <dbReference type="SAM" id="Phobius"/>
    </source>
</evidence>
<dbReference type="SUPFAM" id="SSF63380">
    <property type="entry name" value="Riboflavin synthase domain-like"/>
    <property type="match status" value="1"/>
</dbReference>
<dbReference type="InterPro" id="IPR050415">
    <property type="entry name" value="MRET"/>
</dbReference>
<dbReference type="AlphaFoldDB" id="N6ZCU4"/>
<gene>
    <name evidence="15" type="ORF">C666_03925</name>
</gene>
<dbReference type="GO" id="GO:0046872">
    <property type="term" value="F:metal ion binding"/>
    <property type="evidence" value="ECO:0007669"/>
    <property type="project" value="UniProtKB-KW"/>
</dbReference>
<dbReference type="RefSeq" id="WP_004334040.1">
    <property type="nucleotide sequence ID" value="NZ_AMXE01000007.1"/>
</dbReference>
<comment type="subcellular location">
    <subcellularLocation>
        <location evidence="2">Membrane</location>
        <topology evidence="2">Multi-pass membrane protein</topology>
    </subcellularLocation>
</comment>
<keyword evidence="10" id="KW-0408">Iron</keyword>
<feature type="domain" description="FAD-binding FR-type" evidence="14">
    <location>
        <begin position="219"/>
        <end position="319"/>
    </location>
</feature>
<dbReference type="OrthoDB" id="9796486at2"/>
<evidence type="ECO:0000256" key="6">
    <source>
        <dbReference type="ARBA" id="ARBA00022723"/>
    </source>
</evidence>
<dbReference type="eggNOG" id="COG4097">
    <property type="taxonomic scope" value="Bacteria"/>
</dbReference>
<accession>N6ZCU4</accession>
<dbReference type="InterPro" id="IPR013130">
    <property type="entry name" value="Fe3_Rdtase_TM_dom"/>
</dbReference>
<dbReference type="GO" id="GO:0051537">
    <property type="term" value="F:2 iron, 2 sulfur cluster binding"/>
    <property type="evidence" value="ECO:0007669"/>
    <property type="project" value="UniProtKB-KW"/>
</dbReference>
<dbReference type="Gene3D" id="3.40.50.80">
    <property type="entry name" value="Nucleotide-binding domain of ferredoxin-NADP reductase (FNR) module"/>
    <property type="match status" value="1"/>
</dbReference>
<evidence type="ECO:0000256" key="12">
    <source>
        <dbReference type="ARBA" id="ARBA00023136"/>
    </source>
</evidence>
<keyword evidence="12 13" id="KW-0472">Membrane</keyword>
<name>N6ZCU4_THAL4</name>
<dbReference type="Gene3D" id="2.40.30.10">
    <property type="entry name" value="Translation factors"/>
    <property type="match status" value="1"/>
</dbReference>
<keyword evidence="5" id="KW-0001">2Fe-2S</keyword>
<dbReference type="InterPro" id="IPR017938">
    <property type="entry name" value="Riboflavin_synthase-like_b-brl"/>
</dbReference>
<feature type="transmembrane region" description="Helical" evidence="13">
    <location>
        <begin position="80"/>
        <end position="96"/>
    </location>
</feature>
<keyword evidence="3" id="KW-0285">Flavoprotein</keyword>
<dbReference type="EMBL" id="AMXE01000007">
    <property type="protein sequence ID" value="ENO90004.1"/>
    <property type="molecule type" value="Genomic_DNA"/>
</dbReference>
<dbReference type="PROSITE" id="PS51384">
    <property type="entry name" value="FAD_FR"/>
    <property type="match status" value="1"/>
</dbReference>
<protein>
    <submittedName>
        <fullName evidence="15">Ferric reductase</fullName>
    </submittedName>
</protein>
<feature type="transmembrane region" description="Helical" evidence="13">
    <location>
        <begin position="137"/>
        <end position="154"/>
    </location>
</feature>
<feature type="transmembrane region" description="Helical" evidence="13">
    <location>
        <begin position="190"/>
        <end position="213"/>
    </location>
</feature>
<keyword evidence="9" id="KW-0560">Oxidoreductase</keyword>
<evidence type="ECO:0000256" key="7">
    <source>
        <dbReference type="ARBA" id="ARBA00022827"/>
    </source>
</evidence>
<keyword evidence="6" id="KW-0479">Metal-binding</keyword>
<dbReference type="InterPro" id="IPR017927">
    <property type="entry name" value="FAD-bd_FR_type"/>
</dbReference>
<keyword evidence="11" id="KW-0411">Iron-sulfur</keyword>
<dbReference type="Proteomes" id="UP000013232">
    <property type="component" value="Unassembled WGS sequence"/>
</dbReference>
<dbReference type="InterPro" id="IPR039261">
    <property type="entry name" value="FNR_nucleotide-bd"/>
</dbReference>
<dbReference type="CDD" id="cd06198">
    <property type="entry name" value="FNR_like_3"/>
    <property type="match status" value="1"/>
</dbReference>
<comment type="caution">
    <text evidence="15">The sequence shown here is derived from an EMBL/GenBank/DDBJ whole genome shotgun (WGS) entry which is preliminary data.</text>
</comment>
<keyword evidence="16" id="KW-1185">Reference proteome</keyword>
<keyword evidence="7" id="KW-0274">FAD</keyword>
<dbReference type="PANTHER" id="PTHR47354:SF8">
    <property type="entry name" value="1,2-PHENYLACETYL-COA EPOXIDASE, SUBUNIT E"/>
    <property type="match status" value="1"/>
</dbReference>
<dbReference type="PANTHER" id="PTHR47354">
    <property type="entry name" value="NADH OXIDOREDUCTASE HCR"/>
    <property type="match status" value="1"/>
</dbReference>
<evidence type="ECO:0000259" key="14">
    <source>
        <dbReference type="PROSITE" id="PS51384"/>
    </source>
</evidence>
<dbReference type="Pfam" id="PF01794">
    <property type="entry name" value="Ferric_reduct"/>
    <property type="match status" value="1"/>
</dbReference>
<dbReference type="GO" id="GO:0016020">
    <property type="term" value="C:membrane"/>
    <property type="evidence" value="ECO:0007669"/>
    <property type="project" value="UniProtKB-SubCell"/>
</dbReference>
<comment type="cofactor">
    <cofactor evidence="1">
        <name>FAD</name>
        <dbReference type="ChEBI" id="CHEBI:57692"/>
    </cofactor>
</comment>
<evidence type="ECO:0000256" key="10">
    <source>
        <dbReference type="ARBA" id="ARBA00023004"/>
    </source>
</evidence>
<evidence type="ECO:0000256" key="9">
    <source>
        <dbReference type="ARBA" id="ARBA00023002"/>
    </source>
</evidence>